<organism evidence="9 10">
    <name type="scientific">Sinanaerobacter chloroacetimidivorans</name>
    <dbReference type="NCBI Taxonomy" id="2818044"/>
    <lineage>
        <taxon>Bacteria</taxon>
        <taxon>Bacillati</taxon>
        <taxon>Bacillota</taxon>
        <taxon>Clostridia</taxon>
        <taxon>Peptostreptococcales</taxon>
        <taxon>Anaerovoracaceae</taxon>
        <taxon>Sinanaerobacter</taxon>
    </lineage>
</organism>
<evidence type="ECO:0000259" key="8">
    <source>
        <dbReference type="Pfam" id="PF17768"/>
    </source>
</evidence>
<feature type="domain" description="DHHA1" evidence="7">
    <location>
        <begin position="333"/>
        <end position="419"/>
    </location>
</feature>
<evidence type="ECO:0000259" key="6">
    <source>
        <dbReference type="Pfam" id="PF01368"/>
    </source>
</evidence>
<protein>
    <recommendedName>
        <fullName evidence="2">Single-stranded-DNA-specific exonuclease RecJ</fullName>
    </recommendedName>
</protein>
<keyword evidence="5 9" id="KW-0269">Exonuclease</keyword>
<keyword evidence="4" id="KW-0378">Hydrolase</keyword>
<reference evidence="9" key="2">
    <citation type="submission" date="2021-04" db="EMBL/GenBank/DDBJ databases">
        <authorList>
            <person name="Liu J."/>
        </authorList>
    </citation>
    <scope>NUCLEOTIDE SEQUENCE</scope>
    <source>
        <strain evidence="9">BAD-6</strain>
    </source>
</reference>
<evidence type="ECO:0000256" key="2">
    <source>
        <dbReference type="ARBA" id="ARBA00019841"/>
    </source>
</evidence>
<comment type="caution">
    <text evidence="9">The sequence shown here is derived from an EMBL/GenBank/DDBJ whole genome shotgun (WGS) entry which is preliminary data.</text>
</comment>
<dbReference type="InterPro" id="IPR041122">
    <property type="entry name" value="RecJ_OB"/>
</dbReference>
<dbReference type="Gene3D" id="3.90.1640.30">
    <property type="match status" value="1"/>
</dbReference>
<dbReference type="PANTHER" id="PTHR30255">
    <property type="entry name" value="SINGLE-STRANDED-DNA-SPECIFIC EXONUCLEASE RECJ"/>
    <property type="match status" value="1"/>
</dbReference>
<dbReference type="InterPro" id="IPR051673">
    <property type="entry name" value="SSDNA_exonuclease_RecJ"/>
</dbReference>
<dbReference type="Pfam" id="PF02272">
    <property type="entry name" value="DHHA1"/>
    <property type="match status" value="1"/>
</dbReference>
<dbReference type="RefSeq" id="WP_227019061.1">
    <property type="nucleotide sequence ID" value="NZ_JAGSND010000009.1"/>
</dbReference>
<sequence length="548" mass="60883">MNIIHPTIREILKSRGISEESDILEFISEKPKRTYDPFLLKNMEAGVDLLLSSIEQNKKICIYGDYDADGVTSISLMLQILAHLTNNVSYYIPSRFDEGYGLNKEAIELIKADGSQLILTVDCGSVSYEEVEYGKNIGMEFIVTDHHNINEKSADCILINPKQTDCTYPFKHLSGCGVAFKVAQAIQRKAGLPKSVLTELLDLVAIATIGDIVPLIDENRTLTKYGLEIINSKKRPGLHCLIEGTGLVPGKIKSENIAYIIVPHLNAAGRMLDAKVGVTLLTSKDQQEFSSAAALLMENNRERKRIQEESFCACSEMVKSAHKVDSFLLIDAKEIHEGIAGIVAGKLKDEYGRPVIIVTPSGGEGFLKGTGRSIPGINLYDMLKKYEDLFLKFGGHSGACGFLMKADFLEKLRNSLIEETEELYRSRPDLFQQETVIDAILRQEDLDIAFAMEIEKLAPFGCQNEKPVFLLESIYPSEINYMGDNKQHVRFAGSEGKSNGFSCILFQKAQDYSELLQKGVALNLSGYPDINHWNGNSKIQFVLKGITC</sequence>
<dbReference type="InterPro" id="IPR004610">
    <property type="entry name" value="RecJ"/>
</dbReference>
<dbReference type="Pfam" id="PF17768">
    <property type="entry name" value="RecJ_OB"/>
    <property type="match status" value="1"/>
</dbReference>
<dbReference type="GO" id="GO:0008409">
    <property type="term" value="F:5'-3' exonuclease activity"/>
    <property type="evidence" value="ECO:0007669"/>
    <property type="project" value="InterPro"/>
</dbReference>
<name>A0A8J7W4A6_9FIRM</name>
<dbReference type="NCBIfam" id="TIGR00644">
    <property type="entry name" value="recJ"/>
    <property type="match status" value="1"/>
</dbReference>
<dbReference type="InterPro" id="IPR001667">
    <property type="entry name" value="DDH_dom"/>
</dbReference>
<evidence type="ECO:0000256" key="1">
    <source>
        <dbReference type="ARBA" id="ARBA00005915"/>
    </source>
</evidence>
<dbReference type="EMBL" id="JAGSND010000009">
    <property type="protein sequence ID" value="MBR0598935.1"/>
    <property type="molecule type" value="Genomic_DNA"/>
</dbReference>
<dbReference type="SUPFAM" id="SSF64182">
    <property type="entry name" value="DHH phosphoesterases"/>
    <property type="match status" value="1"/>
</dbReference>
<feature type="domain" description="RecJ OB" evidence="8">
    <location>
        <begin position="437"/>
        <end position="544"/>
    </location>
</feature>
<dbReference type="Pfam" id="PF01368">
    <property type="entry name" value="DHH"/>
    <property type="match status" value="1"/>
</dbReference>
<gene>
    <name evidence="9" type="primary">recJ</name>
    <name evidence="9" type="ORF">KCX82_13670</name>
</gene>
<dbReference type="GO" id="GO:0003676">
    <property type="term" value="F:nucleic acid binding"/>
    <property type="evidence" value="ECO:0007669"/>
    <property type="project" value="InterPro"/>
</dbReference>
<evidence type="ECO:0000313" key="9">
    <source>
        <dbReference type="EMBL" id="MBR0598935.1"/>
    </source>
</evidence>
<dbReference type="PANTHER" id="PTHR30255:SF2">
    <property type="entry name" value="SINGLE-STRANDED-DNA-SPECIFIC EXONUCLEASE RECJ"/>
    <property type="match status" value="1"/>
</dbReference>
<dbReference type="InterPro" id="IPR003156">
    <property type="entry name" value="DHHA1_dom"/>
</dbReference>
<evidence type="ECO:0000256" key="4">
    <source>
        <dbReference type="ARBA" id="ARBA00022801"/>
    </source>
</evidence>
<evidence type="ECO:0000256" key="5">
    <source>
        <dbReference type="ARBA" id="ARBA00022839"/>
    </source>
</evidence>
<dbReference type="InterPro" id="IPR038763">
    <property type="entry name" value="DHH_sf"/>
</dbReference>
<evidence type="ECO:0000313" key="10">
    <source>
        <dbReference type="Proteomes" id="UP000675664"/>
    </source>
</evidence>
<evidence type="ECO:0000256" key="3">
    <source>
        <dbReference type="ARBA" id="ARBA00022722"/>
    </source>
</evidence>
<dbReference type="AlphaFoldDB" id="A0A8J7W4A6"/>
<accession>A0A8J7W4A6</accession>
<comment type="similarity">
    <text evidence="1">Belongs to the RecJ family.</text>
</comment>
<dbReference type="Gene3D" id="3.10.310.30">
    <property type="match status" value="1"/>
</dbReference>
<dbReference type="Proteomes" id="UP000675664">
    <property type="component" value="Unassembled WGS sequence"/>
</dbReference>
<dbReference type="GO" id="GO:0006310">
    <property type="term" value="P:DNA recombination"/>
    <property type="evidence" value="ECO:0007669"/>
    <property type="project" value="InterPro"/>
</dbReference>
<evidence type="ECO:0000259" key="7">
    <source>
        <dbReference type="Pfam" id="PF02272"/>
    </source>
</evidence>
<keyword evidence="3" id="KW-0540">Nuclease</keyword>
<proteinExistence type="inferred from homology"/>
<dbReference type="GO" id="GO:0006281">
    <property type="term" value="P:DNA repair"/>
    <property type="evidence" value="ECO:0007669"/>
    <property type="project" value="InterPro"/>
</dbReference>
<keyword evidence="10" id="KW-1185">Reference proteome</keyword>
<reference evidence="9" key="1">
    <citation type="submission" date="2021-04" db="EMBL/GenBank/DDBJ databases">
        <title>Sinoanaerobacter chloroacetimidivorans sp. nov., an obligate anaerobic bacterium isolated from anaerobic sludge.</title>
        <authorList>
            <person name="Bao Y."/>
        </authorList>
    </citation>
    <scope>NUCLEOTIDE SEQUENCE</scope>
    <source>
        <strain evidence="9">BAD-6</strain>
    </source>
</reference>
<feature type="domain" description="DDH" evidence="6">
    <location>
        <begin position="59"/>
        <end position="208"/>
    </location>
</feature>